<feature type="region of interest" description="Disordered" evidence="1">
    <location>
        <begin position="53"/>
        <end position="76"/>
    </location>
</feature>
<feature type="compositionally biased region" description="Low complexity" evidence="1">
    <location>
        <begin position="136"/>
        <end position="159"/>
    </location>
</feature>
<feature type="compositionally biased region" description="Basic and acidic residues" evidence="1">
    <location>
        <begin position="53"/>
        <end position="63"/>
    </location>
</feature>
<organism evidence="3 4">
    <name type="scientific">Paraglomus brasilianum</name>
    <dbReference type="NCBI Taxonomy" id="144538"/>
    <lineage>
        <taxon>Eukaryota</taxon>
        <taxon>Fungi</taxon>
        <taxon>Fungi incertae sedis</taxon>
        <taxon>Mucoromycota</taxon>
        <taxon>Glomeromycotina</taxon>
        <taxon>Glomeromycetes</taxon>
        <taxon>Paraglomerales</taxon>
        <taxon>Paraglomeraceae</taxon>
        <taxon>Paraglomus</taxon>
    </lineage>
</organism>
<feature type="compositionally biased region" description="Polar residues" evidence="1">
    <location>
        <begin position="112"/>
        <end position="121"/>
    </location>
</feature>
<feature type="region of interest" description="Disordered" evidence="1">
    <location>
        <begin position="97"/>
        <end position="159"/>
    </location>
</feature>
<feature type="non-terminal residue" evidence="3">
    <location>
        <position position="1"/>
    </location>
</feature>
<evidence type="ECO:0000313" key="4">
    <source>
        <dbReference type="Proteomes" id="UP000789739"/>
    </source>
</evidence>
<sequence>SRDNIRHVVNHHILHHRLEIPNLHQRLSKSTWERMIGVLTRIGEKVFEKVVGKSKAADSRQQKEEEEEKGVEVFGKSDESEDNGIYFESITIKDEKPNIDNLDPINPKSGVNVDSNDNFNASPDVRPTEPTPIGATSSMASSLPMSSSLPTSSSQSSLSTSVPLSTLFASLFMVYYVILRVRLWNARMKTNVYVGDGTTEMIRMDRGDNRRRKREQGEIRVYEDIWGADCLRKAN</sequence>
<evidence type="ECO:0000256" key="2">
    <source>
        <dbReference type="SAM" id="Phobius"/>
    </source>
</evidence>
<dbReference type="Proteomes" id="UP000789739">
    <property type="component" value="Unassembled WGS sequence"/>
</dbReference>
<dbReference type="EMBL" id="CAJVPI010001382">
    <property type="protein sequence ID" value="CAG8610094.1"/>
    <property type="molecule type" value="Genomic_DNA"/>
</dbReference>
<name>A0A9N9CT20_9GLOM</name>
<accession>A0A9N9CT20</accession>
<dbReference type="OrthoDB" id="2443466at2759"/>
<dbReference type="AlphaFoldDB" id="A0A9N9CT20"/>
<evidence type="ECO:0000256" key="1">
    <source>
        <dbReference type="SAM" id="MobiDB-lite"/>
    </source>
</evidence>
<feature type="transmembrane region" description="Helical" evidence="2">
    <location>
        <begin position="162"/>
        <end position="179"/>
    </location>
</feature>
<protein>
    <submittedName>
        <fullName evidence="3">2156_t:CDS:1</fullName>
    </submittedName>
</protein>
<keyword evidence="2" id="KW-0472">Membrane</keyword>
<keyword evidence="2" id="KW-1133">Transmembrane helix</keyword>
<comment type="caution">
    <text evidence="3">The sequence shown here is derived from an EMBL/GenBank/DDBJ whole genome shotgun (WGS) entry which is preliminary data.</text>
</comment>
<gene>
    <name evidence="3" type="ORF">PBRASI_LOCUS8118</name>
</gene>
<keyword evidence="2" id="KW-0812">Transmembrane</keyword>
<evidence type="ECO:0000313" key="3">
    <source>
        <dbReference type="EMBL" id="CAG8610094.1"/>
    </source>
</evidence>
<proteinExistence type="predicted"/>
<reference evidence="3" key="1">
    <citation type="submission" date="2021-06" db="EMBL/GenBank/DDBJ databases">
        <authorList>
            <person name="Kallberg Y."/>
            <person name="Tangrot J."/>
            <person name="Rosling A."/>
        </authorList>
    </citation>
    <scope>NUCLEOTIDE SEQUENCE</scope>
    <source>
        <strain evidence="3">BR232B</strain>
    </source>
</reference>
<keyword evidence="4" id="KW-1185">Reference proteome</keyword>